<accession>A0A7S4K4R5</accession>
<gene>
    <name evidence="3" type="ORF">OAUR00152_LOCUS39229</name>
</gene>
<reference evidence="3" key="1">
    <citation type="submission" date="2021-01" db="EMBL/GenBank/DDBJ databases">
        <authorList>
            <person name="Corre E."/>
            <person name="Pelletier E."/>
            <person name="Niang G."/>
            <person name="Scheremetjew M."/>
            <person name="Finn R."/>
            <person name="Kale V."/>
            <person name="Holt S."/>
            <person name="Cochrane G."/>
            <person name="Meng A."/>
            <person name="Brown T."/>
            <person name="Cohen L."/>
        </authorList>
    </citation>
    <scope>NUCLEOTIDE SEQUENCE</scope>
    <source>
        <strain evidence="3">Isolate 1302-5</strain>
    </source>
</reference>
<feature type="transmembrane region" description="Helical" evidence="2">
    <location>
        <begin position="111"/>
        <end position="128"/>
    </location>
</feature>
<proteinExistence type="predicted"/>
<keyword evidence="2" id="KW-1133">Transmembrane helix</keyword>
<evidence type="ECO:0000313" key="3">
    <source>
        <dbReference type="EMBL" id="CAE2283911.1"/>
    </source>
</evidence>
<name>A0A7S4K4R5_9STRA</name>
<keyword evidence="2" id="KW-0812">Transmembrane</keyword>
<dbReference type="EMBL" id="HBKQ01057405">
    <property type="protein sequence ID" value="CAE2283911.1"/>
    <property type="molecule type" value="Transcribed_RNA"/>
</dbReference>
<keyword evidence="2" id="KW-0472">Membrane</keyword>
<sequence>MTARVVVGGEGGVGYIHDNGEARLKGAVAERGDEIIGRAEVWGELQELLWRCRGVGCRRRWRWRGGVVGSSAPPASSGSCAQNRRRGASSPAASSCWHPDRPDSNSMRNMVLGQVVAGAVSLAFAYILEDNMSV</sequence>
<dbReference type="AlphaFoldDB" id="A0A7S4K4R5"/>
<feature type="region of interest" description="Disordered" evidence="1">
    <location>
        <begin position="68"/>
        <end position="100"/>
    </location>
</feature>
<organism evidence="3">
    <name type="scientific">Odontella aurita</name>
    <dbReference type="NCBI Taxonomy" id="265563"/>
    <lineage>
        <taxon>Eukaryota</taxon>
        <taxon>Sar</taxon>
        <taxon>Stramenopiles</taxon>
        <taxon>Ochrophyta</taxon>
        <taxon>Bacillariophyta</taxon>
        <taxon>Mediophyceae</taxon>
        <taxon>Biddulphiophycidae</taxon>
        <taxon>Eupodiscales</taxon>
        <taxon>Odontellaceae</taxon>
        <taxon>Odontella</taxon>
    </lineage>
</organism>
<evidence type="ECO:0000256" key="2">
    <source>
        <dbReference type="SAM" id="Phobius"/>
    </source>
</evidence>
<feature type="compositionally biased region" description="Low complexity" evidence="1">
    <location>
        <begin position="69"/>
        <end position="79"/>
    </location>
</feature>
<protein>
    <submittedName>
        <fullName evidence="3">Uncharacterized protein</fullName>
    </submittedName>
</protein>
<evidence type="ECO:0000256" key="1">
    <source>
        <dbReference type="SAM" id="MobiDB-lite"/>
    </source>
</evidence>